<evidence type="ECO:0000256" key="1">
    <source>
        <dbReference type="SAM" id="Coils"/>
    </source>
</evidence>
<protein>
    <submittedName>
        <fullName evidence="3">Uncharacterized protein</fullName>
    </submittedName>
</protein>
<evidence type="ECO:0000313" key="4">
    <source>
        <dbReference type="Proteomes" id="UP000683925"/>
    </source>
</evidence>
<dbReference type="EMBL" id="CAJJDP010000017">
    <property type="protein sequence ID" value="CAD8145632.1"/>
    <property type="molecule type" value="Genomic_DNA"/>
</dbReference>
<name>A0A8S1T4H3_PAROT</name>
<feature type="coiled-coil region" evidence="1">
    <location>
        <begin position="56"/>
        <end position="90"/>
    </location>
</feature>
<proteinExistence type="predicted"/>
<evidence type="ECO:0000256" key="2">
    <source>
        <dbReference type="SAM" id="SignalP"/>
    </source>
</evidence>
<feature type="chain" id="PRO_5035799602" evidence="2">
    <location>
        <begin position="23"/>
        <end position="138"/>
    </location>
</feature>
<organism evidence="3 4">
    <name type="scientific">Paramecium octaurelia</name>
    <dbReference type="NCBI Taxonomy" id="43137"/>
    <lineage>
        <taxon>Eukaryota</taxon>
        <taxon>Sar</taxon>
        <taxon>Alveolata</taxon>
        <taxon>Ciliophora</taxon>
        <taxon>Intramacronucleata</taxon>
        <taxon>Oligohymenophorea</taxon>
        <taxon>Peniculida</taxon>
        <taxon>Parameciidae</taxon>
        <taxon>Paramecium</taxon>
    </lineage>
</organism>
<dbReference type="OrthoDB" id="304365at2759"/>
<sequence>MEILHLALLVVISIVCFKIGQGVGQKEVEKQQSQYIQLQENEQLIEEIDEDFIKQVDQQELDLKEAIKKFNEINQRDKQLQKQLNDLKNTQTNNAKPKVQQNELLSDKDFDNLLDEGFVVDQEINETQLDQDLIEASK</sequence>
<accession>A0A8S1T4H3</accession>
<reference evidence="3" key="1">
    <citation type="submission" date="2021-01" db="EMBL/GenBank/DDBJ databases">
        <authorList>
            <consortium name="Genoscope - CEA"/>
            <person name="William W."/>
        </authorList>
    </citation>
    <scope>NUCLEOTIDE SEQUENCE</scope>
</reference>
<dbReference type="Proteomes" id="UP000683925">
    <property type="component" value="Unassembled WGS sequence"/>
</dbReference>
<dbReference type="AlphaFoldDB" id="A0A8S1T4H3"/>
<keyword evidence="4" id="KW-1185">Reference proteome</keyword>
<dbReference type="OMA" id="SIVCFKI"/>
<comment type="caution">
    <text evidence="3">The sequence shown here is derived from an EMBL/GenBank/DDBJ whole genome shotgun (WGS) entry which is preliminary data.</text>
</comment>
<feature type="signal peptide" evidence="2">
    <location>
        <begin position="1"/>
        <end position="22"/>
    </location>
</feature>
<evidence type="ECO:0000313" key="3">
    <source>
        <dbReference type="EMBL" id="CAD8145632.1"/>
    </source>
</evidence>
<keyword evidence="1" id="KW-0175">Coiled coil</keyword>
<keyword evidence="2" id="KW-0732">Signal</keyword>
<gene>
    <name evidence="3" type="ORF">POCTA_138.1.T0170327</name>
</gene>